<evidence type="ECO:0000313" key="2">
    <source>
        <dbReference type="Proteomes" id="UP000215027"/>
    </source>
</evidence>
<gene>
    <name evidence="1" type="ORF">CFX0092_A0194</name>
</gene>
<dbReference type="AlphaFoldDB" id="A0A160T0V5"/>
<keyword evidence="2" id="KW-1185">Reference proteome</keyword>
<reference evidence="1" key="1">
    <citation type="submission" date="2016-01" db="EMBL/GenBank/DDBJ databases">
        <authorList>
            <person name="Mcilroy J.S."/>
            <person name="Karst M S."/>
            <person name="Albertsen M."/>
        </authorList>
    </citation>
    <scope>NUCLEOTIDE SEQUENCE</scope>
    <source>
        <strain evidence="1">Cfx-K</strain>
    </source>
</reference>
<evidence type="ECO:0008006" key="3">
    <source>
        <dbReference type="Google" id="ProtNLM"/>
    </source>
</evidence>
<dbReference type="KEGG" id="pbf:CFX0092_A0194"/>
<dbReference type="InterPro" id="IPR011055">
    <property type="entry name" value="Dup_hybrid_motif"/>
</dbReference>
<evidence type="ECO:0000313" key="1">
    <source>
        <dbReference type="EMBL" id="CUS02075.2"/>
    </source>
</evidence>
<dbReference type="Gene3D" id="2.70.70.10">
    <property type="entry name" value="Glucose Permease (Domain IIA)"/>
    <property type="match status" value="1"/>
</dbReference>
<name>A0A160T0V5_9CHLR</name>
<dbReference type="EMBL" id="LN890655">
    <property type="protein sequence ID" value="CUS02075.2"/>
    <property type="molecule type" value="Genomic_DNA"/>
</dbReference>
<protein>
    <recommendedName>
        <fullName evidence="3">Peptidase M23 domain-containing protein</fullName>
    </recommendedName>
</protein>
<proteinExistence type="predicted"/>
<dbReference type="CDD" id="cd12797">
    <property type="entry name" value="M23_peptidase"/>
    <property type="match status" value="1"/>
</dbReference>
<sequence length="227" mass="24857">MGLALLAVLWIRSGGDLRARRFLQWGRGDAAERADLITVQRDACPGAPFILPADGFIGLLYADPNGPYSAAQPHQGIDIFSNAEPGVTPVYAAYDGYISREAGWRSALIQRVADDPLHPGRPIWLYYAHMADRDGNSFIEPAFPPGVSELFVPRGTLLGYTGDYNGDALRDIWVHLHFSIVLDDGRGRYTNELEFANTLDPSPYLGLPLNYACAQNTMQCAADVTCP</sequence>
<dbReference type="Proteomes" id="UP000215027">
    <property type="component" value="Chromosome I"/>
</dbReference>
<accession>A0A160T0V5</accession>
<organism evidence="1 2">
    <name type="scientific">Candidatus Promineifilum breve</name>
    <dbReference type="NCBI Taxonomy" id="1806508"/>
    <lineage>
        <taxon>Bacteria</taxon>
        <taxon>Bacillati</taxon>
        <taxon>Chloroflexota</taxon>
        <taxon>Ardenticatenia</taxon>
        <taxon>Candidatus Promineifilales</taxon>
        <taxon>Candidatus Promineifilaceae</taxon>
        <taxon>Candidatus Promineifilum</taxon>
    </lineage>
</organism>